<dbReference type="InterPro" id="IPR036365">
    <property type="entry name" value="PGBD-like_sf"/>
</dbReference>
<evidence type="ECO:0000256" key="1">
    <source>
        <dbReference type="SAM" id="SignalP"/>
    </source>
</evidence>
<dbReference type="Pfam" id="PF01471">
    <property type="entry name" value="PG_binding_1"/>
    <property type="match status" value="1"/>
</dbReference>
<proteinExistence type="predicted"/>
<feature type="domain" description="Peptidoglycan binding-like" evidence="2">
    <location>
        <begin position="88"/>
        <end position="124"/>
    </location>
</feature>
<dbReference type="Proteomes" id="UP000216300">
    <property type="component" value="Unassembled WGS sequence"/>
</dbReference>
<keyword evidence="1" id="KW-0732">Signal</keyword>
<evidence type="ECO:0000313" key="4">
    <source>
        <dbReference type="Proteomes" id="UP000216300"/>
    </source>
</evidence>
<comment type="caution">
    <text evidence="3">The sequence shown here is derived from an EMBL/GenBank/DDBJ whole genome shotgun (WGS) entry which is preliminary data.</text>
</comment>
<dbReference type="SUPFAM" id="SSF47090">
    <property type="entry name" value="PGBD-like"/>
    <property type="match status" value="1"/>
</dbReference>
<dbReference type="InterPro" id="IPR006311">
    <property type="entry name" value="TAT_signal"/>
</dbReference>
<evidence type="ECO:0000313" key="3">
    <source>
        <dbReference type="EMBL" id="OYN89402.1"/>
    </source>
</evidence>
<dbReference type="InterPro" id="IPR002477">
    <property type="entry name" value="Peptidoglycan-bd-like"/>
</dbReference>
<accession>A0A255EIZ7</accession>
<feature type="chain" id="PRO_5012377727" description="Peptidoglycan binding-like domain-containing protein" evidence="1">
    <location>
        <begin position="32"/>
        <end position="276"/>
    </location>
</feature>
<feature type="signal peptide" evidence="1">
    <location>
        <begin position="1"/>
        <end position="31"/>
    </location>
</feature>
<dbReference type="OrthoDB" id="9815928at2"/>
<dbReference type="Gene3D" id="1.10.101.10">
    <property type="entry name" value="PGBD-like superfamily/PGBD"/>
    <property type="match status" value="1"/>
</dbReference>
<dbReference type="RefSeq" id="WP_094455111.1">
    <property type="nucleotide sequence ID" value="NZ_NMVJ01000009.1"/>
</dbReference>
<dbReference type="PROSITE" id="PS51318">
    <property type="entry name" value="TAT"/>
    <property type="match status" value="1"/>
</dbReference>
<name>A0A255EIZ7_9ACTN</name>
<dbReference type="AlphaFoldDB" id="A0A255EIZ7"/>
<organism evidence="3 4">
    <name type="scientific">Parenemella sanctibonifatiensis</name>
    <dbReference type="NCBI Taxonomy" id="2016505"/>
    <lineage>
        <taxon>Bacteria</taxon>
        <taxon>Bacillati</taxon>
        <taxon>Actinomycetota</taxon>
        <taxon>Actinomycetes</taxon>
        <taxon>Propionibacteriales</taxon>
        <taxon>Propionibacteriaceae</taxon>
        <taxon>Parenemella</taxon>
    </lineage>
</organism>
<dbReference type="EMBL" id="NMVJ01000009">
    <property type="protein sequence ID" value="OYN89402.1"/>
    <property type="molecule type" value="Genomic_DNA"/>
</dbReference>
<reference evidence="3 4" key="1">
    <citation type="submission" date="2017-07" db="EMBL/GenBank/DDBJ databases">
        <title>Draft whole genome sequences of clinical Proprionibacteriaceae strains.</title>
        <authorList>
            <person name="Bernier A.-M."/>
            <person name="Bernard K."/>
            <person name="Domingo M.-C."/>
        </authorList>
    </citation>
    <scope>NUCLEOTIDE SEQUENCE [LARGE SCALE GENOMIC DNA]</scope>
    <source>
        <strain evidence="3 4">NML 150081</strain>
    </source>
</reference>
<sequence length="276" mass="29572">MSTRRLFLQGAAMGGIALGAASVFGAVPATAAMPTDRINRNLSGLGYTNNPKGFQADHRLVQDGKIGPVSQSVLAAMVALVQIQAGATMDSSWGDATTSAVKSYQSRNGLVVDGKAGPKTMAKMNITRVVGLGSSSLGGSIRRTEVIQRAAYWPNIGLGYSRSNYYRDIKGTRTYRQDCSGQVSNAFHATQSYSTRSLDQITSVISKASLRPGDILNSYDYHTVVFCGWANSARTAYYSLEESGSKGAIGREVTSYPFFGLGSNWKARRYSKIVMG</sequence>
<gene>
    <name evidence="3" type="ORF">CGZ91_10930</name>
</gene>
<keyword evidence="4" id="KW-1185">Reference proteome</keyword>
<evidence type="ECO:0000259" key="2">
    <source>
        <dbReference type="Pfam" id="PF01471"/>
    </source>
</evidence>
<dbReference type="InterPro" id="IPR036366">
    <property type="entry name" value="PGBDSf"/>
</dbReference>
<protein>
    <recommendedName>
        <fullName evidence="2">Peptidoglycan binding-like domain-containing protein</fullName>
    </recommendedName>
</protein>